<evidence type="ECO:0000256" key="2">
    <source>
        <dbReference type="ARBA" id="ARBA00023136"/>
    </source>
</evidence>
<dbReference type="InterPro" id="IPR036737">
    <property type="entry name" value="OmpA-like_sf"/>
</dbReference>
<feature type="compositionally biased region" description="Acidic residues" evidence="5">
    <location>
        <begin position="606"/>
        <end position="641"/>
    </location>
</feature>
<dbReference type="PANTHER" id="PTHR30329:SF21">
    <property type="entry name" value="LIPOPROTEIN YIAD-RELATED"/>
    <property type="match status" value="1"/>
</dbReference>
<dbReference type="Pfam" id="PF04972">
    <property type="entry name" value="BON"/>
    <property type="match status" value="1"/>
</dbReference>
<dbReference type="InterPro" id="IPR050330">
    <property type="entry name" value="Bact_OuterMem_StrucFunc"/>
</dbReference>
<comment type="subcellular location">
    <subcellularLocation>
        <location evidence="1">Cell outer membrane</location>
    </subcellularLocation>
</comment>
<name>A0A1I1JT83_9RHOB</name>
<dbReference type="OrthoDB" id="5525824at2"/>
<dbReference type="AlphaFoldDB" id="A0A1I1JT83"/>
<keyword evidence="8" id="KW-1185">Reference proteome</keyword>
<dbReference type="Gene3D" id="3.40.1520.20">
    <property type="match status" value="3"/>
</dbReference>
<evidence type="ECO:0000256" key="5">
    <source>
        <dbReference type="SAM" id="MobiDB-lite"/>
    </source>
</evidence>
<dbReference type="InterPro" id="IPR007055">
    <property type="entry name" value="BON_dom"/>
</dbReference>
<dbReference type="InterPro" id="IPR006665">
    <property type="entry name" value="OmpA-like"/>
</dbReference>
<evidence type="ECO:0000313" key="8">
    <source>
        <dbReference type="Proteomes" id="UP000231644"/>
    </source>
</evidence>
<reference evidence="7 8" key="1">
    <citation type="submission" date="2016-10" db="EMBL/GenBank/DDBJ databases">
        <authorList>
            <person name="de Groot N.N."/>
        </authorList>
    </citation>
    <scope>NUCLEOTIDE SEQUENCE [LARGE SCALE GENOMIC DNA]</scope>
    <source>
        <strain evidence="7 8">DSM 29619</strain>
    </source>
</reference>
<dbReference type="InterPro" id="IPR006664">
    <property type="entry name" value="OMP_bac"/>
</dbReference>
<dbReference type="CDD" id="cd07185">
    <property type="entry name" value="OmpA_C-like"/>
    <property type="match status" value="1"/>
</dbReference>
<evidence type="ECO:0000313" key="7">
    <source>
        <dbReference type="EMBL" id="SFC48570.1"/>
    </source>
</evidence>
<feature type="compositionally biased region" description="Polar residues" evidence="5">
    <location>
        <begin position="642"/>
        <end position="655"/>
    </location>
</feature>
<dbReference type="PROSITE" id="PS51123">
    <property type="entry name" value="OMPA_2"/>
    <property type="match status" value="1"/>
</dbReference>
<dbReference type="STRING" id="517719.SAMN05421762_1077"/>
<evidence type="ECO:0000256" key="3">
    <source>
        <dbReference type="ARBA" id="ARBA00023237"/>
    </source>
</evidence>
<keyword evidence="3" id="KW-0998">Cell outer membrane</keyword>
<dbReference type="Proteomes" id="UP000231644">
    <property type="component" value="Unassembled WGS sequence"/>
</dbReference>
<dbReference type="Pfam" id="PF00691">
    <property type="entry name" value="OmpA"/>
    <property type="match status" value="1"/>
</dbReference>
<accession>A0A1I1JT83</accession>
<keyword evidence="2 4" id="KW-0472">Membrane</keyword>
<dbReference type="GO" id="GO:0009279">
    <property type="term" value="C:cell outer membrane"/>
    <property type="evidence" value="ECO:0007669"/>
    <property type="project" value="UniProtKB-SubCell"/>
</dbReference>
<feature type="domain" description="OmpA-like" evidence="6">
    <location>
        <begin position="486"/>
        <end position="603"/>
    </location>
</feature>
<dbReference type="RefSeq" id="WP_093453049.1">
    <property type="nucleotide sequence ID" value="NZ_FNZG01000003.1"/>
</dbReference>
<dbReference type="PRINTS" id="PR01021">
    <property type="entry name" value="OMPADOMAIN"/>
</dbReference>
<sequence length="670" mass="71165">MRLSTVTILGGTFTAAALLSVIVAFFSALAVERSSADGVRYELDREAMNWADVTANGLRIELTGTAPSEALRFRAMTLAGTVVDASRVIDEMEVTASKGIAPPRFSIEMLRNDGRLNLIGLIPASTDRDELIARLSKLPGVNEVSDLLETADYATPETWPLTVDYAIAALRDLPRSKISLAAGDVTITAMANSAEKKRQLETQLTRRAPGPVALTLDISAPRPVITPFTLRYLIDGDGARFDACSVDTEAAQKRILTAARGTGFSGDARCTLGLGVPSPEWAEATSSAILALGRIGQGSVTFSDTDITLIAAEASDRATFDRVVGELENALPDVFALHAVFPDAQAATPQGPVEFTAILSPEGQVQLRGRIRDDLSRDAAESYAKSRFGSEKVYFAARMDDTLPQPWSLRVLAGIEALSALNNGAVVVREANVDVRGVTGNQDASADIARILSERLGEGENFSIDVAYDEKLDPEAALPTPQECLADVQAIQSNRKINFEPGSATVTGDSRVILDDLARVLTFCGPVALEIGGHTDSQGRESMNLDLSQQRADTVLTELRQRRVQTGRFVATGFGETQPIADNDTEEGREANRRIEFTLVASATDEAADDAAEDTGTESTETADEGSGDDVEDNGDADPEASDSSGDSALESTDGSDAEQGSAAGQEKTE</sequence>
<dbReference type="SUPFAM" id="SSF103088">
    <property type="entry name" value="OmpA-like"/>
    <property type="match status" value="1"/>
</dbReference>
<dbReference type="PANTHER" id="PTHR30329">
    <property type="entry name" value="STATOR ELEMENT OF FLAGELLAR MOTOR COMPLEX"/>
    <property type="match status" value="1"/>
</dbReference>
<evidence type="ECO:0000259" key="6">
    <source>
        <dbReference type="PROSITE" id="PS51123"/>
    </source>
</evidence>
<protein>
    <submittedName>
        <fullName evidence="7">OmpA-OmpF porin, OOP family</fullName>
    </submittedName>
</protein>
<proteinExistence type="predicted"/>
<gene>
    <name evidence="7" type="ORF">SAMN05421762_1077</name>
</gene>
<evidence type="ECO:0000256" key="4">
    <source>
        <dbReference type="PROSITE-ProRule" id="PRU00473"/>
    </source>
</evidence>
<organism evidence="7 8">
    <name type="scientific">Pseudooceanicola nitratireducens</name>
    <dbReference type="NCBI Taxonomy" id="517719"/>
    <lineage>
        <taxon>Bacteria</taxon>
        <taxon>Pseudomonadati</taxon>
        <taxon>Pseudomonadota</taxon>
        <taxon>Alphaproteobacteria</taxon>
        <taxon>Rhodobacterales</taxon>
        <taxon>Paracoccaceae</taxon>
        <taxon>Pseudooceanicola</taxon>
    </lineage>
</organism>
<dbReference type="Gene3D" id="3.30.1330.60">
    <property type="entry name" value="OmpA-like domain"/>
    <property type="match status" value="1"/>
</dbReference>
<dbReference type="EMBL" id="FOLX01000001">
    <property type="protein sequence ID" value="SFC48570.1"/>
    <property type="molecule type" value="Genomic_DNA"/>
</dbReference>
<feature type="region of interest" description="Disordered" evidence="5">
    <location>
        <begin position="600"/>
        <end position="670"/>
    </location>
</feature>
<evidence type="ECO:0000256" key="1">
    <source>
        <dbReference type="ARBA" id="ARBA00004442"/>
    </source>
</evidence>